<gene>
    <name evidence="1" type="ORF">RJ641_015811</name>
</gene>
<keyword evidence="2" id="KW-1185">Reference proteome</keyword>
<comment type="caution">
    <text evidence="1">The sequence shown here is derived from an EMBL/GenBank/DDBJ whole genome shotgun (WGS) entry which is preliminary data.</text>
</comment>
<dbReference type="EMBL" id="JBAMMX010000021">
    <property type="protein sequence ID" value="KAK6919907.1"/>
    <property type="molecule type" value="Genomic_DNA"/>
</dbReference>
<protein>
    <submittedName>
        <fullName evidence="1">Uncharacterized protein</fullName>
    </submittedName>
</protein>
<dbReference type="Proteomes" id="UP001370490">
    <property type="component" value="Unassembled WGS sequence"/>
</dbReference>
<evidence type="ECO:0000313" key="2">
    <source>
        <dbReference type="Proteomes" id="UP001370490"/>
    </source>
</evidence>
<accession>A0AAN8Z0K2</accession>
<name>A0AAN8Z0K2_9MAGN</name>
<evidence type="ECO:0000313" key="1">
    <source>
        <dbReference type="EMBL" id="KAK6919907.1"/>
    </source>
</evidence>
<dbReference type="AlphaFoldDB" id="A0AAN8Z0K2"/>
<proteinExistence type="predicted"/>
<sequence>MVSRTSKGYLQDRRSCLSLNVSSNGVNDFPGFKSTPPLILGLIRTTVDSLYLFCGFVEIEENEESTGDANGKCICLELISSALAFAGYGLTNNGILFTGYPVVGYQNKLQASGRCLDSLEDALIIACPWDPRAKEAYDPDGFFSSDWTDQVLGMKDSLENVKDGFTLEWL</sequence>
<reference evidence="1 2" key="1">
    <citation type="submission" date="2023-12" db="EMBL/GenBank/DDBJ databases">
        <title>A high-quality genome assembly for Dillenia turbinata (Dilleniales).</title>
        <authorList>
            <person name="Chanderbali A."/>
        </authorList>
    </citation>
    <scope>NUCLEOTIDE SEQUENCE [LARGE SCALE GENOMIC DNA]</scope>
    <source>
        <strain evidence="1">LSX21</strain>
        <tissue evidence="1">Leaf</tissue>
    </source>
</reference>
<organism evidence="1 2">
    <name type="scientific">Dillenia turbinata</name>
    <dbReference type="NCBI Taxonomy" id="194707"/>
    <lineage>
        <taxon>Eukaryota</taxon>
        <taxon>Viridiplantae</taxon>
        <taxon>Streptophyta</taxon>
        <taxon>Embryophyta</taxon>
        <taxon>Tracheophyta</taxon>
        <taxon>Spermatophyta</taxon>
        <taxon>Magnoliopsida</taxon>
        <taxon>eudicotyledons</taxon>
        <taxon>Gunneridae</taxon>
        <taxon>Pentapetalae</taxon>
        <taxon>Dilleniales</taxon>
        <taxon>Dilleniaceae</taxon>
        <taxon>Dillenia</taxon>
    </lineage>
</organism>